<reference evidence="1 2" key="1">
    <citation type="submission" date="2018-10" db="EMBL/GenBank/DDBJ databases">
        <title>Paraburkholderia sp. 7MK8-2, isolated from soil.</title>
        <authorList>
            <person name="Gao Z.-H."/>
            <person name="Qiu L.-H."/>
        </authorList>
    </citation>
    <scope>NUCLEOTIDE SEQUENCE [LARGE SCALE GENOMIC DNA]</scope>
    <source>
        <strain evidence="1 2">7MK8-2</strain>
    </source>
</reference>
<gene>
    <name evidence="1" type="ORF">D7S89_25380</name>
</gene>
<keyword evidence="2" id="KW-1185">Reference proteome</keyword>
<proteinExistence type="predicted"/>
<organism evidence="1 2">
    <name type="scientific">Trinickia fusca</name>
    <dbReference type="NCBI Taxonomy" id="2419777"/>
    <lineage>
        <taxon>Bacteria</taxon>
        <taxon>Pseudomonadati</taxon>
        <taxon>Pseudomonadota</taxon>
        <taxon>Betaproteobacteria</taxon>
        <taxon>Burkholderiales</taxon>
        <taxon>Burkholderiaceae</taxon>
        <taxon>Trinickia</taxon>
    </lineage>
</organism>
<accession>A0A494WYG0</accession>
<dbReference type="EMBL" id="RBZV01000018">
    <property type="protein sequence ID" value="RKP43577.1"/>
    <property type="molecule type" value="Genomic_DNA"/>
</dbReference>
<evidence type="ECO:0000313" key="1">
    <source>
        <dbReference type="EMBL" id="RKP43577.1"/>
    </source>
</evidence>
<dbReference type="AlphaFoldDB" id="A0A494WYG0"/>
<protein>
    <submittedName>
        <fullName evidence="1">Uncharacterized protein</fullName>
    </submittedName>
</protein>
<sequence length="65" mass="7277">MLLPRPEIRITIFFIRRFYHSGGPSQAAPPRSPPSVYNLLLCGACRPRIDVWLRGLCAATPEPVT</sequence>
<name>A0A494WYG0_9BURK</name>
<evidence type="ECO:0000313" key="2">
    <source>
        <dbReference type="Proteomes" id="UP000280434"/>
    </source>
</evidence>
<dbReference type="Proteomes" id="UP000280434">
    <property type="component" value="Unassembled WGS sequence"/>
</dbReference>
<comment type="caution">
    <text evidence="1">The sequence shown here is derived from an EMBL/GenBank/DDBJ whole genome shotgun (WGS) entry which is preliminary data.</text>
</comment>